<dbReference type="eggNOG" id="KOG1030">
    <property type="taxonomic scope" value="Eukaryota"/>
</dbReference>
<dbReference type="Gene3D" id="2.60.40.150">
    <property type="entry name" value="C2 domain"/>
    <property type="match status" value="1"/>
</dbReference>
<evidence type="ECO:0000256" key="1">
    <source>
        <dbReference type="ARBA" id="ARBA00004123"/>
    </source>
</evidence>
<evidence type="ECO:0000313" key="12">
    <source>
        <dbReference type="Proteomes" id="UP000006671"/>
    </source>
</evidence>
<feature type="domain" description="C2" evidence="10">
    <location>
        <begin position="1"/>
        <end position="101"/>
    </location>
</feature>
<dbReference type="PANTHER" id="PTHR45933">
    <property type="entry name" value="PROTEIN C2-DOMAIN ABA-RELATED 4"/>
    <property type="match status" value="1"/>
</dbReference>
<dbReference type="InterPro" id="IPR000008">
    <property type="entry name" value="C2_dom"/>
</dbReference>
<evidence type="ECO:0000256" key="6">
    <source>
        <dbReference type="ARBA" id="ARBA00022837"/>
    </source>
</evidence>
<dbReference type="GO" id="GO:0005634">
    <property type="term" value="C:nucleus"/>
    <property type="evidence" value="ECO:0007669"/>
    <property type="project" value="UniProtKB-SubCell"/>
</dbReference>
<evidence type="ECO:0000256" key="3">
    <source>
        <dbReference type="ARBA" id="ARBA00022475"/>
    </source>
</evidence>
<keyword evidence="12" id="KW-1185">Reference proteome</keyword>
<sequence>MPLVKIKIVEATNLMISDILSSDPYVEIITPTKIFTTQVIKRTLNPVWNEEFYISISNPKMDSVTFVVKDHDHLSEDDPLGKAKILSFASFVLGEDKDLWLNLMESKTEAKLHLIVTPQDFGKNLEP</sequence>
<comment type="subcellular location">
    <subcellularLocation>
        <location evidence="2">Cell membrane</location>
    </subcellularLocation>
    <subcellularLocation>
        <location evidence="1">Nucleus</location>
    </subcellularLocation>
</comment>
<dbReference type="GO" id="GO:0046872">
    <property type="term" value="F:metal ion binding"/>
    <property type="evidence" value="ECO:0007669"/>
    <property type="project" value="UniProtKB-KW"/>
</dbReference>
<gene>
    <name evidence="11" type="ORF">NAEGRDRAFT_69198</name>
</gene>
<keyword evidence="3" id="KW-1003">Cell membrane</keyword>
<evidence type="ECO:0000256" key="4">
    <source>
        <dbReference type="ARBA" id="ARBA00022682"/>
    </source>
</evidence>
<keyword evidence="6" id="KW-0106">Calcium</keyword>
<protein>
    <submittedName>
        <fullName evidence="11">Predicted protein</fullName>
    </submittedName>
</protein>
<dbReference type="PANTHER" id="PTHR45933:SF5">
    <property type="entry name" value="PROTEIN C2-DOMAIN ABA-RELATED 4"/>
    <property type="match status" value="1"/>
</dbReference>
<evidence type="ECO:0000256" key="7">
    <source>
        <dbReference type="ARBA" id="ARBA00023136"/>
    </source>
</evidence>
<dbReference type="SMART" id="SM00239">
    <property type="entry name" value="C2"/>
    <property type="match status" value="1"/>
</dbReference>
<dbReference type="RefSeq" id="XP_002675590.1">
    <property type="nucleotide sequence ID" value="XM_002675544.1"/>
</dbReference>
<comment type="similarity">
    <text evidence="9">Belongs to the plant CAR protein family.</text>
</comment>
<dbReference type="GeneID" id="8852857"/>
<dbReference type="CDD" id="cd00030">
    <property type="entry name" value="C2"/>
    <property type="match status" value="1"/>
</dbReference>
<dbReference type="OrthoDB" id="73919at2759"/>
<evidence type="ECO:0000256" key="8">
    <source>
        <dbReference type="ARBA" id="ARBA00023242"/>
    </source>
</evidence>
<accession>D2VJX8</accession>
<dbReference type="Pfam" id="PF00168">
    <property type="entry name" value="C2"/>
    <property type="match status" value="1"/>
</dbReference>
<dbReference type="EMBL" id="GG738877">
    <property type="protein sequence ID" value="EFC42846.1"/>
    <property type="molecule type" value="Genomic_DNA"/>
</dbReference>
<evidence type="ECO:0000256" key="2">
    <source>
        <dbReference type="ARBA" id="ARBA00004236"/>
    </source>
</evidence>
<keyword evidence="8" id="KW-0539">Nucleus</keyword>
<evidence type="ECO:0000256" key="5">
    <source>
        <dbReference type="ARBA" id="ARBA00022723"/>
    </source>
</evidence>
<dbReference type="OMA" id="GVENDLW"/>
<dbReference type="AlphaFoldDB" id="D2VJX8"/>
<dbReference type="SUPFAM" id="SSF49562">
    <property type="entry name" value="C2 domain (Calcium/lipid-binding domain, CaLB)"/>
    <property type="match status" value="1"/>
</dbReference>
<organism evidence="12">
    <name type="scientific">Naegleria gruberi</name>
    <name type="common">Amoeba</name>
    <dbReference type="NCBI Taxonomy" id="5762"/>
    <lineage>
        <taxon>Eukaryota</taxon>
        <taxon>Discoba</taxon>
        <taxon>Heterolobosea</taxon>
        <taxon>Tetramitia</taxon>
        <taxon>Eutetramitia</taxon>
        <taxon>Vahlkampfiidae</taxon>
        <taxon>Naegleria</taxon>
    </lineage>
</organism>
<reference evidence="11 12" key="1">
    <citation type="journal article" date="2010" name="Cell">
        <title>The genome of Naegleria gruberi illuminates early eukaryotic versatility.</title>
        <authorList>
            <person name="Fritz-Laylin L.K."/>
            <person name="Prochnik S.E."/>
            <person name="Ginger M.L."/>
            <person name="Dacks J.B."/>
            <person name="Carpenter M.L."/>
            <person name="Field M.C."/>
            <person name="Kuo A."/>
            <person name="Paredez A."/>
            <person name="Chapman J."/>
            <person name="Pham J."/>
            <person name="Shu S."/>
            <person name="Neupane R."/>
            <person name="Cipriano M."/>
            <person name="Mancuso J."/>
            <person name="Tu H."/>
            <person name="Salamov A."/>
            <person name="Lindquist E."/>
            <person name="Shapiro H."/>
            <person name="Lucas S."/>
            <person name="Grigoriev I.V."/>
            <person name="Cande W.Z."/>
            <person name="Fulton C."/>
            <person name="Rokhsar D.S."/>
            <person name="Dawson S.C."/>
        </authorList>
    </citation>
    <scope>NUCLEOTIDE SEQUENCE [LARGE SCALE GENOMIC DNA]</scope>
    <source>
        <strain evidence="11 12">NEG-M</strain>
    </source>
</reference>
<evidence type="ECO:0000256" key="9">
    <source>
        <dbReference type="ARBA" id="ARBA00024037"/>
    </source>
</evidence>
<dbReference type="KEGG" id="ngr:NAEGRDRAFT_69198"/>
<keyword evidence="4" id="KW-0938">Abscisic acid signaling pathway</keyword>
<dbReference type="GO" id="GO:0005886">
    <property type="term" value="C:plasma membrane"/>
    <property type="evidence" value="ECO:0007669"/>
    <property type="project" value="UniProtKB-SubCell"/>
</dbReference>
<dbReference type="GO" id="GO:0009738">
    <property type="term" value="P:abscisic acid-activated signaling pathway"/>
    <property type="evidence" value="ECO:0007669"/>
    <property type="project" value="UniProtKB-KW"/>
</dbReference>
<proteinExistence type="inferred from homology"/>
<dbReference type="InterPro" id="IPR044562">
    <property type="entry name" value="CAR1-11"/>
</dbReference>
<evidence type="ECO:0000259" key="10">
    <source>
        <dbReference type="PROSITE" id="PS50004"/>
    </source>
</evidence>
<dbReference type="PROSITE" id="PS50004">
    <property type="entry name" value="C2"/>
    <property type="match status" value="1"/>
</dbReference>
<evidence type="ECO:0000313" key="11">
    <source>
        <dbReference type="EMBL" id="EFC42846.1"/>
    </source>
</evidence>
<keyword evidence="7" id="KW-0472">Membrane</keyword>
<dbReference type="InterPro" id="IPR035892">
    <property type="entry name" value="C2_domain_sf"/>
</dbReference>
<dbReference type="STRING" id="5762.D2VJX8"/>
<dbReference type="Proteomes" id="UP000006671">
    <property type="component" value="Unassembled WGS sequence"/>
</dbReference>
<name>D2VJX8_NAEGR</name>
<dbReference type="InParanoid" id="D2VJX8"/>
<dbReference type="VEuPathDB" id="AmoebaDB:NAEGRDRAFT_69198"/>
<keyword evidence="5" id="KW-0479">Metal-binding</keyword>